<name>G0JP57_9PROT</name>
<reference evidence="1 2" key="1">
    <citation type="journal article" date="2011" name="J. Bacteriol.">
        <title>Draft genome of the psychrotolerant acidophile Acidithiobacillus ferrivorans SS3.</title>
        <authorList>
            <person name="Liljeqvist M."/>
            <person name="Valdes J."/>
            <person name="Holmes D.S."/>
            <person name="Dopson M."/>
        </authorList>
    </citation>
    <scope>NUCLEOTIDE SEQUENCE [LARGE SCALE GENOMIC DNA]</scope>
    <source>
        <strain evidence="1 2">SS3</strain>
    </source>
</reference>
<evidence type="ECO:0000313" key="1">
    <source>
        <dbReference type="EMBL" id="AEM48472.1"/>
    </source>
</evidence>
<dbReference type="eggNOG" id="ENOG5030CEV">
    <property type="taxonomic scope" value="Bacteria"/>
</dbReference>
<accession>G0JP57</accession>
<dbReference type="KEGG" id="afi:Acife_2375"/>
<dbReference type="Pfam" id="PF14103">
    <property type="entry name" value="DUF4276"/>
    <property type="match status" value="1"/>
</dbReference>
<sequence>MKLYVEGGGDAAILKTACREGFSKFLERAGLAAHMPRIVACGSRQNAFDSFSTALRCGERALLLVDSEAPVAFANQLGDASKAEDRAQWLPWQHLRQPQGDGWLKPENAEDLQCHLMVQCMESWLLVDRTTLKAFFGQGFKENPLPAATNPIERVAKAQVYASLDNATRACKTKGQYGKGEHSFKLLALTDPVKVCEASPWAKRFVETLQARMEQTEH</sequence>
<dbReference type="InterPro" id="IPR025455">
    <property type="entry name" value="DUF4276"/>
</dbReference>
<dbReference type="RefSeq" id="WP_014029722.1">
    <property type="nucleotide sequence ID" value="NC_015942.1"/>
</dbReference>
<dbReference type="Proteomes" id="UP000009220">
    <property type="component" value="Chromosome"/>
</dbReference>
<dbReference type="AlphaFoldDB" id="G0JP57"/>
<organism evidence="1 2">
    <name type="scientific">Acidithiobacillus ferrivorans SS3</name>
    <dbReference type="NCBI Taxonomy" id="743299"/>
    <lineage>
        <taxon>Bacteria</taxon>
        <taxon>Pseudomonadati</taxon>
        <taxon>Pseudomonadota</taxon>
        <taxon>Acidithiobacillia</taxon>
        <taxon>Acidithiobacillales</taxon>
        <taxon>Acidithiobacillaceae</taxon>
        <taxon>Acidithiobacillus</taxon>
    </lineage>
</organism>
<dbReference type="EMBL" id="CP002985">
    <property type="protein sequence ID" value="AEM48472.1"/>
    <property type="molecule type" value="Genomic_DNA"/>
</dbReference>
<protein>
    <recommendedName>
        <fullName evidence="3">DUF4276 domain-containing protein</fullName>
    </recommendedName>
</protein>
<evidence type="ECO:0008006" key="3">
    <source>
        <dbReference type="Google" id="ProtNLM"/>
    </source>
</evidence>
<evidence type="ECO:0000313" key="2">
    <source>
        <dbReference type="Proteomes" id="UP000009220"/>
    </source>
</evidence>
<dbReference type="STRING" id="743299.Acife_2375"/>
<gene>
    <name evidence="1" type="ORF">Acife_2375</name>
</gene>
<proteinExistence type="predicted"/>
<dbReference type="HOGENOM" id="CLU_1359711_0_0_6"/>